<evidence type="ECO:0000256" key="1">
    <source>
        <dbReference type="ARBA" id="ARBA00023015"/>
    </source>
</evidence>
<keyword evidence="2" id="KW-0804">Transcription</keyword>
<dbReference type="Pfam" id="PF00104">
    <property type="entry name" value="Hormone_recep"/>
    <property type="match status" value="1"/>
</dbReference>
<evidence type="ECO:0000313" key="6">
    <source>
        <dbReference type="Proteomes" id="UP001196413"/>
    </source>
</evidence>
<keyword evidence="6" id="KW-1185">Reference proteome</keyword>
<keyword evidence="1" id="KW-0805">Transcription regulation</keyword>
<reference evidence="5" key="1">
    <citation type="submission" date="2021-06" db="EMBL/GenBank/DDBJ databases">
        <title>Parelaphostrongylus tenuis whole genome reference sequence.</title>
        <authorList>
            <person name="Garwood T.J."/>
            <person name="Larsen P.A."/>
            <person name="Fountain-Jones N.M."/>
            <person name="Garbe J.R."/>
            <person name="Macchietto M.G."/>
            <person name="Kania S.A."/>
            <person name="Gerhold R.W."/>
            <person name="Richards J.E."/>
            <person name="Wolf T.M."/>
        </authorList>
    </citation>
    <scope>NUCLEOTIDE SEQUENCE</scope>
    <source>
        <strain evidence="5">MNPRO001-30</strain>
        <tissue evidence="5">Meninges</tissue>
    </source>
</reference>
<dbReference type="GO" id="GO:0003700">
    <property type="term" value="F:DNA-binding transcription factor activity"/>
    <property type="evidence" value="ECO:0007669"/>
    <property type="project" value="TreeGrafter"/>
</dbReference>
<protein>
    <recommendedName>
        <fullName evidence="4">NR LBD domain-containing protein</fullName>
    </recommendedName>
</protein>
<evidence type="ECO:0000259" key="4">
    <source>
        <dbReference type="PROSITE" id="PS51843"/>
    </source>
</evidence>
<dbReference type="GO" id="GO:0005634">
    <property type="term" value="C:nucleus"/>
    <property type="evidence" value="ECO:0007669"/>
    <property type="project" value="TreeGrafter"/>
</dbReference>
<keyword evidence="3" id="KW-0675">Receptor</keyword>
<dbReference type="Gene3D" id="1.10.565.10">
    <property type="entry name" value="Retinoid X Receptor"/>
    <property type="match status" value="1"/>
</dbReference>
<proteinExistence type="predicted"/>
<evidence type="ECO:0000313" key="5">
    <source>
        <dbReference type="EMBL" id="KAJ1365183.1"/>
    </source>
</evidence>
<organism evidence="5 6">
    <name type="scientific">Parelaphostrongylus tenuis</name>
    <name type="common">Meningeal worm</name>
    <dbReference type="NCBI Taxonomy" id="148309"/>
    <lineage>
        <taxon>Eukaryota</taxon>
        <taxon>Metazoa</taxon>
        <taxon>Ecdysozoa</taxon>
        <taxon>Nematoda</taxon>
        <taxon>Chromadorea</taxon>
        <taxon>Rhabditida</taxon>
        <taxon>Rhabditina</taxon>
        <taxon>Rhabditomorpha</taxon>
        <taxon>Strongyloidea</taxon>
        <taxon>Metastrongylidae</taxon>
        <taxon>Parelaphostrongylus</taxon>
    </lineage>
</organism>
<dbReference type="InterPro" id="IPR000536">
    <property type="entry name" value="Nucl_hrmn_rcpt_lig-bd"/>
</dbReference>
<accession>A0AAD5MYF0</accession>
<dbReference type="PANTHER" id="PTHR46011">
    <property type="entry name" value="NUCLEAR HORMONE RECEPTOR FAMILY MEMBER NHR-86-RELATED"/>
    <property type="match status" value="1"/>
</dbReference>
<dbReference type="SUPFAM" id="SSF48508">
    <property type="entry name" value="Nuclear receptor ligand-binding domain"/>
    <property type="match status" value="1"/>
</dbReference>
<sequence length="65" mass="7968">MGKIAEKYREQIFYDLSNHYRNERKIDDYAARFGELMCLLADAQMNYMRLSEDLELMRLFNMYKT</sequence>
<evidence type="ECO:0000256" key="3">
    <source>
        <dbReference type="ARBA" id="ARBA00023170"/>
    </source>
</evidence>
<dbReference type="PANTHER" id="PTHR46011:SF6">
    <property type="entry name" value="HIGH ZINC ACTIVATED NUCLEAR RECEPTOR PROTEIN"/>
    <property type="match status" value="1"/>
</dbReference>
<dbReference type="PROSITE" id="PS51843">
    <property type="entry name" value="NR_LBD"/>
    <property type="match status" value="1"/>
</dbReference>
<dbReference type="InterPro" id="IPR035500">
    <property type="entry name" value="NHR-like_dom_sf"/>
</dbReference>
<dbReference type="EMBL" id="JAHQIW010005189">
    <property type="protein sequence ID" value="KAJ1365183.1"/>
    <property type="molecule type" value="Genomic_DNA"/>
</dbReference>
<feature type="domain" description="NR LBD" evidence="4">
    <location>
        <begin position="1"/>
        <end position="65"/>
    </location>
</feature>
<comment type="caution">
    <text evidence="5">The sequence shown here is derived from an EMBL/GenBank/DDBJ whole genome shotgun (WGS) entry which is preliminary data.</text>
</comment>
<dbReference type="AlphaFoldDB" id="A0AAD5MYF0"/>
<dbReference type="Proteomes" id="UP001196413">
    <property type="component" value="Unassembled WGS sequence"/>
</dbReference>
<evidence type="ECO:0000256" key="2">
    <source>
        <dbReference type="ARBA" id="ARBA00023163"/>
    </source>
</evidence>
<gene>
    <name evidence="5" type="ORF">KIN20_025417</name>
</gene>
<name>A0AAD5MYF0_PARTN</name>